<keyword evidence="2" id="KW-1185">Reference proteome</keyword>
<evidence type="ECO:0000313" key="2">
    <source>
        <dbReference type="Proteomes" id="UP001500957"/>
    </source>
</evidence>
<protein>
    <recommendedName>
        <fullName evidence="3">DUF2785 domain-containing protein</fullName>
    </recommendedName>
</protein>
<dbReference type="EMBL" id="BAAAHE010000019">
    <property type="protein sequence ID" value="GAA0621141.1"/>
    <property type="molecule type" value="Genomic_DNA"/>
</dbReference>
<evidence type="ECO:0000313" key="1">
    <source>
        <dbReference type="EMBL" id="GAA0621141.1"/>
    </source>
</evidence>
<evidence type="ECO:0008006" key="3">
    <source>
        <dbReference type="Google" id="ProtNLM"/>
    </source>
</evidence>
<dbReference type="Proteomes" id="UP001500957">
    <property type="component" value="Unassembled WGS sequence"/>
</dbReference>
<comment type="caution">
    <text evidence="1">The sequence shown here is derived from an EMBL/GenBank/DDBJ whole genome shotgun (WGS) entry which is preliminary data.</text>
</comment>
<name>A0ABP3RYH7_9ACTN</name>
<organism evidence="1 2">
    <name type="scientific">Sporichthya brevicatena</name>
    <dbReference type="NCBI Taxonomy" id="171442"/>
    <lineage>
        <taxon>Bacteria</taxon>
        <taxon>Bacillati</taxon>
        <taxon>Actinomycetota</taxon>
        <taxon>Actinomycetes</taxon>
        <taxon>Sporichthyales</taxon>
        <taxon>Sporichthyaceae</taxon>
        <taxon>Sporichthya</taxon>
    </lineage>
</organism>
<reference evidence="2" key="1">
    <citation type="journal article" date="2019" name="Int. J. Syst. Evol. Microbiol.">
        <title>The Global Catalogue of Microorganisms (GCM) 10K type strain sequencing project: providing services to taxonomists for standard genome sequencing and annotation.</title>
        <authorList>
            <consortium name="The Broad Institute Genomics Platform"/>
            <consortium name="The Broad Institute Genome Sequencing Center for Infectious Disease"/>
            <person name="Wu L."/>
            <person name="Ma J."/>
        </authorList>
    </citation>
    <scope>NUCLEOTIDE SEQUENCE [LARGE SCALE GENOMIC DNA]</scope>
    <source>
        <strain evidence="2">JCM 10671</strain>
    </source>
</reference>
<accession>A0ABP3RYH7</accession>
<gene>
    <name evidence="1" type="ORF">GCM10009547_24720</name>
</gene>
<sequence>MTDPDRRAPAGAALDPGFWEAVLAQGGIVPTDRRLDDMTVELVELLGDLDPHLRDDLALTILLRWIAAGVYDDLLPAMGDGISEGLRPGLGEDGTPSVLRRSFSARVLAAVIDRDNVLHGMHREAVLRWGDRGLSWLLAERDLRGHVPGAGRAAAMEHGAELLRAMAESRHLQADGLGVLLDALAERLLRPTPHAFSGQEADHLAYSAMTVLHRDAVEPVFLQAWIDHLAVAWRPHSEDDPGEPNGLVPARVRNTVAFARALHLQLLLGVRPSAGREPFPGPPAARVEVLGALQAALRSSGPHFEPGRLPGSRR</sequence>
<dbReference type="InterPro" id="IPR021247">
    <property type="entry name" value="DUF2785"/>
</dbReference>
<dbReference type="RefSeq" id="WP_344605106.1">
    <property type="nucleotide sequence ID" value="NZ_BAAAHE010000019.1"/>
</dbReference>
<proteinExistence type="predicted"/>
<dbReference type="Pfam" id="PF10978">
    <property type="entry name" value="DUF2785"/>
    <property type="match status" value="1"/>
</dbReference>